<evidence type="ECO:0000313" key="3">
    <source>
        <dbReference type="Proteomes" id="UP001149090"/>
    </source>
</evidence>
<dbReference type="SUPFAM" id="SSF54695">
    <property type="entry name" value="POZ domain"/>
    <property type="match status" value="1"/>
</dbReference>
<comment type="caution">
    <text evidence="2">The sequence shown here is derived from an EMBL/GenBank/DDBJ whole genome shotgun (WGS) entry which is preliminary data.</text>
</comment>
<dbReference type="AlphaFoldDB" id="A0A9Q0LAZ8"/>
<dbReference type="Gene3D" id="3.30.710.10">
    <property type="entry name" value="Potassium Channel Kv1.1, Chain A"/>
    <property type="match status" value="1"/>
</dbReference>
<organism evidence="2 3">
    <name type="scientific">Anaeramoeba ignava</name>
    <name type="common">Anaerobic marine amoeba</name>
    <dbReference type="NCBI Taxonomy" id="1746090"/>
    <lineage>
        <taxon>Eukaryota</taxon>
        <taxon>Metamonada</taxon>
        <taxon>Anaeramoebidae</taxon>
        <taxon>Anaeramoeba</taxon>
    </lineage>
</organism>
<evidence type="ECO:0000313" key="2">
    <source>
        <dbReference type="EMBL" id="KAJ5069376.1"/>
    </source>
</evidence>
<sequence length="168" mass="20595">MNKNLKENENQNRNRYYWGVREFKEEKRILKEIEENENKIKEFFKEIGIEIENKKRRKGIINDLSKLYQQNETKDFIIISEEKEIKVHKLILFTRSELFKGMFLSVSDSSNQVHDYSRKSNESIQQLIYFLYHDKFEKEISEFNSKIIEEVEELKDFYQLNKNSKFFI</sequence>
<reference evidence="2" key="1">
    <citation type="submission" date="2022-10" db="EMBL/GenBank/DDBJ databases">
        <title>Novel sulphate-reducing endosymbionts in the free-living metamonad Anaeramoeba.</title>
        <authorList>
            <person name="Jerlstrom-Hultqvist J."/>
            <person name="Cepicka I."/>
            <person name="Gallot-Lavallee L."/>
            <person name="Salas-Leiva D."/>
            <person name="Curtis B.A."/>
            <person name="Zahonova K."/>
            <person name="Pipaliya S."/>
            <person name="Dacks J."/>
            <person name="Roger A.J."/>
        </authorList>
    </citation>
    <scope>NUCLEOTIDE SEQUENCE</scope>
    <source>
        <strain evidence="2">BMAN</strain>
    </source>
</reference>
<keyword evidence="3" id="KW-1185">Reference proteome</keyword>
<dbReference type="EMBL" id="JAPDFW010000105">
    <property type="protein sequence ID" value="KAJ5069376.1"/>
    <property type="molecule type" value="Genomic_DNA"/>
</dbReference>
<feature type="domain" description="BTB" evidence="1">
    <location>
        <begin position="74"/>
        <end position="140"/>
    </location>
</feature>
<dbReference type="InterPro" id="IPR000210">
    <property type="entry name" value="BTB/POZ_dom"/>
</dbReference>
<accession>A0A9Q0LAZ8</accession>
<proteinExistence type="predicted"/>
<gene>
    <name evidence="2" type="ORF">M0811_11719</name>
</gene>
<dbReference type="OrthoDB" id="6359816at2759"/>
<protein>
    <submittedName>
        <fullName evidence="2">Speckle-type poz protein</fullName>
    </submittedName>
</protein>
<dbReference type="Proteomes" id="UP001149090">
    <property type="component" value="Unassembled WGS sequence"/>
</dbReference>
<dbReference type="Pfam" id="PF00651">
    <property type="entry name" value="BTB"/>
    <property type="match status" value="1"/>
</dbReference>
<name>A0A9Q0LAZ8_ANAIG</name>
<dbReference type="PROSITE" id="PS50097">
    <property type="entry name" value="BTB"/>
    <property type="match status" value="1"/>
</dbReference>
<evidence type="ECO:0000259" key="1">
    <source>
        <dbReference type="PROSITE" id="PS50097"/>
    </source>
</evidence>
<dbReference type="CDD" id="cd18186">
    <property type="entry name" value="BTB_POZ_ZBTB_KLHL-like"/>
    <property type="match status" value="1"/>
</dbReference>
<dbReference type="InterPro" id="IPR011333">
    <property type="entry name" value="SKP1/BTB/POZ_sf"/>
</dbReference>